<evidence type="ECO:0000256" key="10">
    <source>
        <dbReference type="HAMAP-Rule" id="MF_00061"/>
    </source>
</evidence>
<sequence>MIIEAAPAKLNLALHVTGRRPDGYHLLDSLVCFAAVGDSIALTPGPLSLSIDGPFAAGLSTDDNLCLRAARLVGGQAAIRLTKALPVASGIGGGSADAAAVLRGLARMGHPLPEGTERLGADVPVCLASTPARMQGVGEVLTPLPALPPLHLVLVNPGIAVPTPAIFAGLRSRDNPPLPPIPAFADVDALLGWLGTTRNDLQPPAIAAAPVIADVLQALEGQGARLARMSGSGATCFGIFADPGAAERAAAALARNGWWAVATELASAPARG</sequence>
<dbReference type="NCBIfam" id="NF011202">
    <property type="entry name" value="PRK14608.1"/>
    <property type="match status" value="1"/>
</dbReference>
<dbReference type="InterPro" id="IPR004424">
    <property type="entry name" value="IspE"/>
</dbReference>
<dbReference type="Pfam" id="PF08544">
    <property type="entry name" value="GHMP_kinases_C"/>
    <property type="match status" value="1"/>
</dbReference>
<evidence type="ECO:0000259" key="11">
    <source>
        <dbReference type="Pfam" id="PF00288"/>
    </source>
</evidence>
<evidence type="ECO:0000313" key="13">
    <source>
        <dbReference type="EMBL" id="TNH38127.1"/>
    </source>
</evidence>
<proteinExistence type="inferred from homology"/>
<dbReference type="PIRSF" id="PIRSF010376">
    <property type="entry name" value="IspE"/>
    <property type="match status" value="1"/>
</dbReference>
<evidence type="ECO:0000256" key="8">
    <source>
        <dbReference type="ARBA" id="ARBA00023229"/>
    </source>
</evidence>
<dbReference type="Proteomes" id="UP000304880">
    <property type="component" value="Unassembled WGS sequence"/>
</dbReference>
<dbReference type="EMBL" id="VDDC01000037">
    <property type="protein sequence ID" value="TNH38127.1"/>
    <property type="molecule type" value="Genomic_DNA"/>
</dbReference>
<dbReference type="InterPro" id="IPR020568">
    <property type="entry name" value="Ribosomal_Su5_D2-typ_SF"/>
</dbReference>
<dbReference type="Pfam" id="PF00288">
    <property type="entry name" value="GHMP_kinases_N"/>
    <property type="match status" value="1"/>
</dbReference>
<evidence type="ECO:0000313" key="14">
    <source>
        <dbReference type="Proteomes" id="UP000304880"/>
    </source>
</evidence>
<dbReference type="AlphaFoldDB" id="A0A5C4R363"/>
<dbReference type="InterPro" id="IPR036554">
    <property type="entry name" value="GHMP_kinase_C_sf"/>
</dbReference>
<dbReference type="GO" id="GO:0050515">
    <property type="term" value="F:4-(cytidine 5'-diphospho)-2-C-methyl-D-erythritol kinase activity"/>
    <property type="evidence" value="ECO:0007669"/>
    <property type="project" value="UniProtKB-UniRule"/>
</dbReference>
<keyword evidence="5 10" id="KW-0547">Nucleotide-binding</keyword>
<keyword evidence="8 10" id="KW-0414">Isoprene biosynthesis</keyword>
<keyword evidence="7 10" id="KW-0067">ATP-binding</keyword>
<evidence type="ECO:0000256" key="4">
    <source>
        <dbReference type="ARBA" id="ARBA00022679"/>
    </source>
</evidence>
<evidence type="ECO:0000256" key="3">
    <source>
        <dbReference type="ARBA" id="ARBA00017473"/>
    </source>
</evidence>
<dbReference type="EC" id="2.7.1.148" evidence="2 10"/>
<feature type="active site" evidence="10">
    <location>
        <position position="122"/>
    </location>
</feature>
<evidence type="ECO:0000259" key="12">
    <source>
        <dbReference type="Pfam" id="PF08544"/>
    </source>
</evidence>
<dbReference type="RefSeq" id="WP_046000794.1">
    <property type="nucleotide sequence ID" value="NZ_VDDC01000037.1"/>
</dbReference>
<feature type="active site" evidence="10">
    <location>
        <position position="9"/>
    </location>
</feature>
<dbReference type="SUPFAM" id="SSF54211">
    <property type="entry name" value="Ribosomal protein S5 domain 2-like"/>
    <property type="match status" value="1"/>
</dbReference>
<evidence type="ECO:0000256" key="2">
    <source>
        <dbReference type="ARBA" id="ARBA00012052"/>
    </source>
</evidence>
<dbReference type="SUPFAM" id="SSF55060">
    <property type="entry name" value="GHMP Kinase, C-terminal domain"/>
    <property type="match status" value="1"/>
</dbReference>
<comment type="caution">
    <text evidence="13">The sequence shown here is derived from an EMBL/GenBank/DDBJ whole genome shotgun (WGS) entry which is preliminary data.</text>
</comment>
<gene>
    <name evidence="10" type="primary">ispE</name>
    <name evidence="13" type="ORF">FHD67_16535</name>
</gene>
<comment type="catalytic activity">
    <reaction evidence="10">
        <text>4-CDP-2-C-methyl-D-erythritol + ATP = 4-CDP-2-C-methyl-D-erythritol 2-phosphate + ADP + H(+)</text>
        <dbReference type="Rhea" id="RHEA:18437"/>
        <dbReference type="ChEBI" id="CHEBI:15378"/>
        <dbReference type="ChEBI" id="CHEBI:30616"/>
        <dbReference type="ChEBI" id="CHEBI:57823"/>
        <dbReference type="ChEBI" id="CHEBI:57919"/>
        <dbReference type="ChEBI" id="CHEBI:456216"/>
        <dbReference type="EC" id="2.7.1.148"/>
    </reaction>
</comment>
<evidence type="ECO:0000256" key="5">
    <source>
        <dbReference type="ARBA" id="ARBA00022741"/>
    </source>
</evidence>
<comment type="similarity">
    <text evidence="1 10">Belongs to the GHMP kinase family. IspE subfamily.</text>
</comment>
<dbReference type="GO" id="GO:0016114">
    <property type="term" value="P:terpenoid biosynthetic process"/>
    <property type="evidence" value="ECO:0007669"/>
    <property type="project" value="UniProtKB-UniRule"/>
</dbReference>
<dbReference type="PANTHER" id="PTHR43527">
    <property type="entry name" value="4-DIPHOSPHOCYTIDYL-2-C-METHYL-D-ERYTHRITOL KINASE, CHLOROPLASTIC"/>
    <property type="match status" value="1"/>
</dbReference>
<dbReference type="NCBIfam" id="TIGR00154">
    <property type="entry name" value="ispE"/>
    <property type="match status" value="1"/>
</dbReference>
<evidence type="ECO:0000256" key="7">
    <source>
        <dbReference type="ARBA" id="ARBA00022840"/>
    </source>
</evidence>
<reference evidence="13 14" key="1">
    <citation type="submission" date="2019-06" db="EMBL/GenBank/DDBJ databases">
        <authorList>
            <person name="Li J."/>
        </authorList>
    </citation>
    <scope>NUCLEOTIDE SEQUENCE [LARGE SCALE GENOMIC DNA]</scope>
    <source>
        <strain evidence="13 14">CGMCC 1.8012</strain>
    </source>
</reference>
<accession>A0A5C4R363</accession>
<evidence type="ECO:0000256" key="6">
    <source>
        <dbReference type="ARBA" id="ARBA00022777"/>
    </source>
</evidence>
<name>A0A5C4R363_9RHOB</name>
<protein>
    <recommendedName>
        <fullName evidence="3 10">4-diphosphocytidyl-2-C-methyl-D-erythritol kinase</fullName>
        <shortName evidence="10">CMK</shortName>
        <ecNumber evidence="2 10">2.7.1.148</ecNumber>
    </recommendedName>
    <alternativeName>
        <fullName evidence="9 10">4-(cytidine-5'-diphospho)-2-C-methyl-D-erythritol kinase</fullName>
    </alternativeName>
</protein>
<dbReference type="GO" id="GO:0019288">
    <property type="term" value="P:isopentenyl diphosphate biosynthetic process, methylerythritol 4-phosphate pathway"/>
    <property type="evidence" value="ECO:0007669"/>
    <property type="project" value="UniProtKB-UniRule"/>
</dbReference>
<comment type="pathway">
    <text evidence="10">Isoprenoid biosynthesis; isopentenyl diphosphate biosynthesis via DXP pathway; isopentenyl diphosphate from 1-deoxy-D-xylulose 5-phosphate: step 3/6.</text>
</comment>
<keyword evidence="6 10" id="KW-0418">Kinase</keyword>
<feature type="binding site" evidence="10">
    <location>
        <begin position="86"/>
        <end position="96"/>
    </location>
    <ligand>
        <name>ATP</name>
        <dbReference type="ChEBI" id="CHEBI:30616"/>
    </ligand>
</feature>
<evidence type="ECO:0000256" key="9">
    <source>
        <dbReference type="ARBA" id="ARBA00032554"/>
    </source>
</evidence>
<dbReference type="UniPathway" id="UPA00056">
    <property type="reaction ID" value="UER00094"/>
</dbReference>
<comment type="function">
    <text evidence="10">Catalyzes the phosphorylation of the position 2 hydroxy group of 4-diphosphocytidyl-2C-methyl-D-erythritol.</text>
</comment>
<dbReference type="PANTHER" id="PTHR43527:SF2">
    <property type="entry name" value="4-DIPHOSPHOCYTIDYL-2-C-METHYL-D-ERYTHRITOL KINASE, CHLOROPLASTIC"/>
    <property type="match status" value="1"/>
</dbReference>
<keyword evidence="4 10" id="KW-0808">Transferase</keyword>
<dbReference type="InterPro" id="IPR006204">
    <property type="entry name" value="GHMP_kinase_N_dom"/>
</dbReference>
<dbReference type="InterPro" id="IPR013750">
    <property type="entry name" value="GHMP_kinase_C_dom"/>
</dbReference>
<dbReference type="Gene3D" id="3.30.70.890">
    <property type="entry name" value="GHMP kinase, C-terminal domain"/>
    <property type="match status" value="1"/>
</dbReference>
<dbReference type="GO" id="GO:0005524">
    <property type="term" value="F:ATP binding"/>
    <property type="evidence" value="ECO:0007669"/>
    <property type="project" value="UniProtKB-UniRule"/>
</dbReference>
<dbReference type="HAMAP" id="MF_00061">
    <property type="entry name" value="IspE"/>
    <property type="match status" value="1"/>
</dbReference>
<feature type="domain" description="GHMP kinase C-terminal" evidence="12">
    <location>
        <begin position="193"/>
        <end position="256"/>
    </location>
</feature>
<evidence type="ECO:0000256" key="1">
    <source>
        <dbReference type="ARBA" id="ARBA00009684"/>
    </source>
</evidence>
<keyword evidence="14" id="KW-1185">Reference proteome</keyword>
<organism evidence="13 14">
    <name type="scientific">Paracoccus haeundaensis</name>
    <dbReference type="NCBI Taxonomy" id="225362"/>
    <lineage>
        <taxon>Bacteria</taxon>
        <taxon>Pseudomonadati</taxon>
        <taxon>Pseudomonadota</taxon>
        <taxon>Alphaproteobacteria</taxon>
        <taxon>Rhodobacterales</taxon>
        <taxon>Paracoccaceae</taxon>
        <taxon>Paracoccus</taxon>
    </lineage>
</organism>
<feature type="domain" description="GHMP kinase N-terminal" evidence="11">
    <location>
        <begin position="65"/>
        <end position="114"/>
    </location>
</feature>
<dbReference type="Gene3D" id="3.30.230.10">
    <property type="match status" value="1"/>
</dbReference>
<dbReference type="InterPro" id="IPR014721">
    <property type="entry name" value="Ribsml_uS5_D2-typ_fold_subgr"/>
</dbReference>